<evidence type="ECO:0000256" key="5">
    <source>
        <dbReference type="ARBA" id="ARBA00022801"/>
    </source>
</evidence>
<evidence type="ECO:0000256" key="8">
    <source>
        <dbReference type="SAM" id="MobiDB-lite"/>
    </source>
</evidence>
<dbReference type="Proteomes" id="UP000319353">
    <property type="component" value="Unassembled WGS sequence"/>
</dbReference>
<organism evidence="10 11">
    <name type="scientific">Candidatus Segetimicrobium genomatis</name>
    <dbReference type="NCBI Taxonomy" id="2569760"/>
    <lineage>
        <taxon>Bacteria</taxon>
        <taxon>Bacillati</taxon>
        <taxon>Candidatus Sysuimicrobiota</taxon>
        <taxon>Candidatus Sysuimicrobiia</taxon>
        <taxon>Candidatus Sysuimicrobiales</taxon>
        <taxon>Candidatus Segetimicrobiaceae</taxon>
        <taxon>Candidatus Segetimicrobium</taxon>
    </lineage>
</organism>
<proteinExistence type="inferred from homology"/>
<evidence type="ECO:0000256" key="6">
    <source>
        <dbReference type="ARBA" id="ARBA00022833"/>
    </source>
</evidence>
<dbReference type="GO" id="GO:0008270">
    <property type="term" value="F:zinc ion binding"/>
    <property type="evidence" value="ECO:0007669"/>
    <property type="project" value="InterPro"/>
</dbReference>
<feature type="region of interest" description="Disordered" evidence="8">
    <location>
        <begin position="239"/>
        <end position="268"/>
    </location>
</feature>
<accession>A0A537KY37</accession>
<dbReference type="InterPro" id="IPR001719">
    <property type="entry name" value="AP_endonuc_2"/>
</dbReference>
<evidence type="ECO:0000256" key="2">
    <source>
        <dbReference type="ARBA" id="ARBA00005340"/>
    </source>
</evidence>
<protein>
    <submittedName>
        <fullName evidence="10">TIM barrel protein</fullName>
    </submittedName>
</protein>
<dbReference type="SMART" id="SM00518">
    <property type="entry name" value="AP2Ec"/>
    <property type="match status" value="1"/>
</dbReference>
<evidence type="ECO:0000256" key="4">
    <source>
        <dbReference type="ARBA" id="ARBA00022763"/>
    </source>
</evidence>
<reference evidence="10 11" key="1">
    <citation type="journal article" date="2019" name="Nat. Microbiol.">
        <title>Mediterranean grassland soil C-N compound turnover is dependent on rainfall and depth, and is mediated by genomically divergent microorganisms.</title>
        <authorList>
            <person name="Diamond S."/>
            <person name="Andeer P.F."/>
            <person name="Li Z."/>
            <person name="Crits-Christoph A."/>
            <person name="Burstein D."/>
            <person name="Anantharaman K."/>
            <person name="Lane K.R."/>
            <person name="Thomas B.C."/>
            <person name="Pan C."/>
            <person name="Northen T.R."/>
            <person name="Banfield J.F."/>
        </authorList>
    </citation>
    <scope>NUCLEOTIDE SEQUENCE [LARGE SCALE GENOMIC DNA]</scope>
    <source>
        <strain evidence="10">NP_4</strain>
    </source>
</reference>
<dbReference type="GO" id="GO:0003677">
    <property type="term" value="F:DNA binding"/>
    <property type="evidence" value="ECO:0007669"/>
    <property type="project" value="InterPro"/>
</dbReference>
<comment type="similarity">
    <text evidence="2">Belongs to the AP endonuclease 2 family.</text>
</comment>
<keyword evidence="7" id="KW-0234">DNA repair</keyword>
<dbReference type="AlphaFoldDB" id="A0A537KY37"/>
<keyword evidence="3" id="KW-0479">Metal-binding</keyword>
<comment type="caution">
    <text evidence="10">The sequence shown here is derived from an EMBL/GenBank/DDBJ whole genome shotgun (WGS) entry which is preliminary data.</text>
</comment>
<keyword evidence="4" id="KW-0227">DNA damage</keyword>
<feature type="domain" description="Xylose isomerase-like TIM barrel" evidence="9">
    <location>
        <begin position="17"/>
        <end position="175"/>
    </location>
</feature>
<dbReference type="GO" id="GO:0003906">
    <property type="term" value="F:DNA-(apurinic or apyrimidinic site) endonuclease activity"/>
    <property type="evidence" value="ECO:0007669"/>
    <property type="project" value="TreeGrafter"/>
</dbReference>
<evidence type="ECO:0000256" key="7">
    <source>
        <dbReference type="ARBA" id="ARBA00023204"/>
    </source>
</evidence>
<dbReference type="GO" id="GO:0006284">
    <property type="term" value="P:base-excision repair"/>
    <property type="evidence" value="ECO:0007669"/>
    <property type="project" value="TreeGrafter"/>
</dbReference>
<dbReference type="SUPFAM" id="SSF51658">
    <property type="entry name" value="Xylose isomerase-like"/>
    <property type="match status" value="1"/>
</dbReference>
<dbReference type="PANTHER" id="PTHR21445:SF0">
    <property type="entry name" value="APURINIC-APYRIMIDINIC ENDONUCLEASE"/>
    <property type="match status" value="1"/>
</dbReference>
<gene>
    <name evidence="10" type="ORF">E6H01_08745</name>
</gene>
<dbReference type="Pfam" id="PF01261">
    <property type="entry name" value="AP_endonuc_2"/>
    <property type="match status" value="1"/>
</dbReference>
<dbReference type="PROSITE" id="PS51432">
    <property type="entry name" value="AP_NUCLEASE_F2_4"/>
    <property type="match status" value="1"/>
</dbReference>
<evidence type="ECO:0000313" key="11">
    <source>
        <dbReference type="Proteomes" id="UP000319353"/>
    </source>
</evidence>
<dbReference type="PANTHER" id="PTHR21445">
    <property type="entry name" value="ENDONUCLEASE IV ENDODEOXYRIBONUCLEASE IV"/>
    <property type="match status" value="1"/>
</dbReference>
<keyword evidence="6" id="KW-0862">Zinc</keyword>
<comment type="cofactor">
    <cofactor evidence="1">
        <name>Zn(2+)</name>
        <dbReference type="ChEBI" id="CHEBI:29105"/>
    </cofactor>
</comment>
<evidence type="ECO:0000259" key="9">
    <source>
        <dbReference type="Pfam" id="PF01261"/>
    </source>
</evidence>
<keyword evidence="5" id="KW-0378">Hydrolase</keyword>
<evidence type="ECO:0000256" key="3">
    <source>
        <dbReference type="ARBA" id="ARBA00022723"/>
    </source>
</evidence>
<sequence>MKFGAHVSIRGALHLAVDRAVAIGCECLQIFVGSPRQWREVIYPERDLDLFVEKRRTARLDPLVAHASYLINLAAADMDLYRRSTAALIYALRAMDRLDGFAVITHLGSRSDRPWPDALTRITAALSVALDATKRAAVLLEHSVGAGGQVGGTFAELAEILEAIRFHPRVGICLDQPDAARLRSDCGLETSARPAPQRFEGGSRLAYRPAREHRPGTHRPPWVRSAGQSSEIVAAPGVHRNSGIQPKRAGSEESRGPQAPAWNRRPPFDSLRSLRAFDSDTFWPKAMSEPAGRQASRMASLKRRALIIRGRISETCLC</sequence>
<dbReference type="Gene3D" id="3.20.20.150">
    <property type="entry name" value="Divalent-metal-dependent TIM barrel enzymes"/>
    <property type="match status" value="1"/>
</dbReference>
<dbReference type="PROSITE" id="PS00729">
    <property type="entry name" value="AP_NUCLEASE_F2_1"/>
    <property type="match status" value="1"/>
</dbReference>
<dbReference type="InterPro" id="IPR018246">
    <property type="entry name" value="AP_endonuc_F2_Zn_BS"/>
</dbReference>
<dbReference type="InterPro" id="IPR036237">
    <property type="entry name" value="Xyl_isomerase-like_sf"/>
</dbReference>
<evidence type="ECO:0000256" key="1">
    <source>
        <dbReference type="ARBA" id="ARBA00001947"/>
    </source>
</evidence>
<dbReference type="EMBL" id="VBAL01000112">
    <property type="protein sequence ID" value="TMJ00662.1"/>
    <property type="molecule type" value="Genomic_DNA"/>
</dbReference>
<dbReference type="GO" id="GO:0008081">
    <property type="term" value="F:phosphoric diester hydrolase activity"/>
    <property type="evidence" value="ECO:0007669"/>
    <property type="project" value="TreeGrafter"/>
</dbReference>
<evidence type="ECO:0000313" key="10">
    <source>
        <dbReference type="EMBL" id="TMJ00662.1"/>
    </source>
</evidence>
<name>A0A537KY37_9BACT</name>
<dbReference type="InterPro" id="IPR013022">
    <property type="entry name" value="Xyl_isomerase-like_TIM-brl"/>
</dbReference>